<dbReference type="AlphaFoldDB" id="A0A7W8ZNJ1"/>
<dbReference type="InterPro" id="IPR004194">
    <property type="entry name" value="Restrct_endonuc_II_BamHI"/>
</dbReference>
<accession>A0A7W8ZNJ1</accession>
<dbReference type="Gene3D" id="3.40.91.20">
    <property type="match status" value="1"/>
</dbReference>
<dbReference type="InterPro" id="IPR011338">
    <property type="entry name" value="BamHI/BglII/BstY"/>
</dbReference>
<name>A0A7W8ZNJ1_9SPHI</name>
<dbReference type="RefSeq" id="WP_183883138.1">
    <property type="nucleotide sequence ID" value="NZ_JACHCE010000004.1"/>
</dbReference>
<evidence type="ECO:0000313" key="2">
    <source>
        <dbReference type="Proteomes" id="UP000537204"/>
    </source>
</evidence>
<dbReference type="GO" id="GO:0000287">
    <property type="term" value="F:magnesium ion binding"/>
    <property type="evidence" value="ECO:0007669"/>
    <property type="project" value="InterPro"/>
</dbReference>
<sequence length="201" mass="22399">MKIATELFLIKEGVFSHSAEFLIVMNEVNEAIKCVSWNEKDKFCINPVQKGNGVVPIKNNFIKYLKDKGWKTETRMTLALGMNPGPIDAIKETSFGIFAVEWETGNISSSHRALNKIGVGILQKEIIGGLLILPTKKFSKFLTDRVGNYEEISPYFILYQSINIIDGVIGVIAVEYDDLDKEAPLIPKGKDGNAKKGMLLF</sequence>
<protein>
    <recommendedName>
        <fullName evidence="3">Restriction endonuclease BamHI</fullName>
    </recommendedName>
</protein>
<reference evidence="1 2" key="1">
    <citation type="submission" date="2020-08" db="EMBL/GenBank/DDBJ databases">
        <title>Genomic Encyclopedia of Type Strains, Phase IV (KMG-V): Genome sequencing to study the core and pangenomes of soil and plant-associated prokaryotes.</title>
        <authorList>
            <person name="Whitman W."/>
        </authorList>
    </citation>
    <scope>NUCLEOTIDE SEQUENCE [LARGE SCALE GENOMIC DNA]</scope>
    <source>
        <strain evidence="1 2">S3M1</strain>
    </source>
</reference>
<dbReference type="GO" id="GO:0003677">
    <property type="term" value="F:DNA binding"/>
    <property type="evidence" value="ECO:0007669"/>
    <property type="project" value="InterPro"/>
</dbReference>
<comment type="caution">
    <text evidence="1">The sequence shown here is derived from an EMBL/GenBank/DDBJ whole genome shotgun (WGS) entry which is preliminary data.</text>
</comment>
<dbReference type="Pfam" id="PF02923">
    <property type="entry name" value="BamHI"/>
    <property type="match status" value="1"/>
</dbReference>
<dbReference type="Proteomes" id="UP000537204">
    <property type="component" value="Unassembled WGS sequence"/>
</dbReference>
<organism evidence="1 2">
    <name type="scientific">Pedobacter cryoconitis</name>
    <dbReference type="NCBI Taxonomy" id="188932"/>
    <lineage>
        <taxon>Bacteria</taxon>
        <taxon>Pseudomonadati</taxon>
        <taxon>Bacteroidota</taxon>
        <taxon>Sphingobacteriia</taxon>
        <taxon>Sphingobacteriales</taxon>
        <taxon>Sphingobacteriaceae</taxon>
        <taxon>Pedobacter</taxon>
    </lineage>
</organism>
<dbReference type="GO" id="GO:0009036">
    <property type="term" value="F:type II site-specific deoxyribonuclease activity"/>
    <property type="evidence" value="ECO:0007669"/>
    <property type="project" value="InterPro"/>
</dbReference>
<dbReference type="EMBL" id="JACHCE010000004">
    <property type="protein sequence ID" value="MBB5637271.1"/>
    <property type="molecule type" value="Genomic_DNA"/>
</dbReference>
<dbReference type="SUPFAM" id="SSF52980">
    <property type="entry name" value="Restriction endonuclease-like"/>
    <property type="match status" value="1"/>
</dbReference>
<evidence type="ECO:0000313" key="1">
    <source>
        <dbReference type="EMBL" id="MBB5637271.1"/>
    </source>
</evidence>
<gene>
    <name evidence="1" type="ORF">HDE68_003184</name>
</gene>
<proteinExistence type="predicted"/>
<dbReference type="InterPro" id="IPR011335">
    <property type="entry name" value="Restrct_endonuc-II-like"/>
</dbReference>
<evidence type="ECO:0008006" key="3">
    <source>
        <dbReference type="Google" id="ProtNLM"/>
    </source>
</evidence>
<dbReference type="GO" id="GO:0009307">
    <property type="term" value="P:DNA restriction-modification system"/>
    <property type="evidence" value="ECO:0007669"/>
    <property type="project" value="InterPro"/>
</dbReference>